<feature type="region of interest" description="Disordered" evidence="1">
    <location>
        <begin position="1"/>
        <end position="20"/>
    </location>
</feature>
<evidence type="ECO:0000313" key="2">
    <source>
        <dbReference type="EMBL" id="KAH3885671.1"/>
    </source>
</evidence>
<feature type="compositionally biased region" description="Acidic residues" evidence="1">
    <location>
        <begin position="1"/>
        <end position="16"/>
    </location>
</feature>
<organism evidence="2 3">
    <name type="scientific">Dreissena polymorpha</name>
    <name type="common">Zebra mussel</name>
    <name type="synonym">Mytilus polymorpha</name>
    <dbReference type="NCBI Taxonomy" id="45954"/>
    <lineage>
        <taxon>Eukaryota</taxon>
        <taxon>Metazoa</taxon>
        <taxon>Spiralia</taxon>
        <taxon>Lophotrochozoa</taxon>
        <taxon>Mollusca</taxon>
        <taxon>Bivalvia</taxon>
        <taxon>Autobranchia</taxon>
        <taxon>Heteroconchia</taxon>
        <taxon>Euheterodonta</taxon>
        <taxon>Imparidentia</taxon>
        <taxon>Neoheterodontei</taxon>
        <taxon>Myida</taxon>
        <taxon>Dreissenoidea</taxon>
        <taxon>Dreissenidae</taxon>
        <taxon>Dreissena</taxon>
    </lineage>
</organism>
<protein>
    <submittedName>
        <fullName evidence="2">Uncharacterized protein</fullName>
    </submittedName>
</protein>
<reference evidence="2" key="1">
    <citation type="journal article" date="2019" name="bioRxiv">
        <title>The Genome of the Zebra Mussel, Dreissena polymorpha: A Resource for Invasive Species Research.</title>
        <authorList>
            <person name="McCartney M.A."/>
            <person name="Auch B."/>
            <person name="Kono T."/>
            <person name="Mallez S."/>
            <person name="Zhang Y."/>
            <person name="Obille A."/>
            <person name="Becker A."/>
            <person name="Abrahante J.E."/>
            <person name="Garbe J."/>
            <person name="Badalamenti J.P."/>
            <person name="Herman A."/>
            <person name="Mangelson H."/>
            <person name="Liachko I."/>
            <person name="Sullivan S."/>
            <person name="Sone E.D."/>
            <person name="Koren S."/>
            <person name="Silverstein K.A.T."/>
            <person name="Beckman K.B."/>
            <person name="Gohl D.M."/>
        </authorList>
    </citation>
    <scope>NUCLEOTIDE SEQUENCE</scope>
    <source>
        <strain evidence="2">Duluth1</strain>
        <tissue evidence="2">Whole animal</tissue>
    </source>
</reference>
<dbReference type="AlphaFoldDB" id="A0A9D4N0V3"/>
<keyword evidence="3" id="KW-1185">Reference proteome</keyword>
<dbReference type="EMBL" id="JAIWYP010000001">
    <property type="protein sequence ID" value="KAH3885671.1"/>
    <property type="molecule type" value="Genomic_DNA"/>
</dbReference>
<sequence>MSQDDVEALQQIDDDGQCPKRQLIAESDSVKKSPLEVTIQAGSFPQKQSPT</sequence>
<accession>A0A9D4N0V3</accession>
<evidence type="ECO:0000256" key="1">
    <source>
        <dbReference type="SAM" id="MobiDB-lite"/>
    </source>
</evidence>
<reference evidence="2" key="2">
    <citation type="submission" date="2020-11" db="EMBL/GenBank/DDBJ databases">
        <authorList>
            <person name="McCartney M.A."/>
            <person name="Auch B."/>
            <person name="Kono T."/>
            <person name="Mallez S."/>
            <person name="Becker A."/>
            <person name="Gohl D.M."/>
            <person name="Silverstein K.A.T."/>
            <person name="Koren S."/>
            <person name="Bechman K.B."/>
            <person name="Herman A."/>
            <person name="Abrahante J.E."/>
            <person name="Garbe J."/>
        </authorList>
    </citation>
    <scope>NUCLEOTIDE SEQUENCE</scope>
    <source>
        <strain evidence="2">Duluth1</strain>
        <tissue evidence="2">Whole animal</tissue>
    </source>
</reference>
<name>A0A9D4N0V3_DREPO</name>
<evidence type="ECO:0000313" key="3">
    <source>
        <dbReference type="Proteomes" id="UP000828390"/>
    </source>
</evidence>
<proteinExistence type="predicted"/>
<comment type="caution">
    <text evidence="2">The sequence shown here is derived from an EMBL/GenBank/DDBJ whole genome shotgun (WGS) entry which is preliminary data.</text>
</comment>
<feature type="compositionally biased region" description="Polar residues" evidence="1">
    <location>
        <begin position="40"/>
        <end position="51"/>
    </location>
</feature>
<gene>
    <name evidence="2" type="ORF">DPMN_009666</name>
</gene>
<dbReference type="Proteomes" id="UP000828390">
    <property type="component" value="Unassembled WGS sequence"/>
</dbReference>
<feature type="region of interest" description="Disordered" evidence="1">
    <location>
        <begin position="25"/>
        <end position="51"/>
    </location>
</feature>